<evidence type="ECO:0000256" key="5">
    <source>
        <dbReference type="SAM" id="MobiDB-lite"/>
    </source>
</evidence>
<feature type="transmembrane region" description="Helical" evidence="6">
    <location>
        <begin position="57"/>
        <end position="80"/>
    </location>
</feature>
<keyword evidence="8" id="KW-1185">Reference proteome</keyword>
<dbReference type="EMBL" id="CP117884">
    <property type="protein sequence ID" value="WDF82570.1"/>
    <property type="molecule type" value="Genomic_DNA"/>
</dbReference>
<keyword evidence="4 6" id="KW-0472">Membrane</keyword>
<evidence type="ECO:0000313" key="7">
    <source>
        <dbReference type="EMBL" id="WDF82570.1"/>
    </source>
</evidence>
<feature type="transmembrane region" description="Helical" evidence="6">
    <location>
        <begin position="26"/>
        <end position="45"/>
    </location>
</feature>
<evidence type="ECO:0000256" key="6">
    <source>
        <dbReference type="SAM" id="Phobius"/>
    </source>
</evidence>
<keyword evidence="3 6" id="KW-1133">Transmembrane helix</keyword>
<organism evidence="7 8">
    <name type="scientific">Lacticaseibacillus pabuli</name>
    <dbReference type="NCBI Taxonomy" id="3025672"/>
    <lineage>
        <taxon>Bacteria</taxon>
        <taxon>Bacillati</taxon>
        <taxon>Bacillota</taxon>
        <taxon>Bacilli</taxon>
        <taxon>Lactobacillales</taxon>
        <taxon>Lactobacillaceae</taxon>
        <taxon>Lacticaseibacillus</taxon>
    </lineage>
</organism>
<feature type="compositionally biased region" description="Low complexity" evidence="5">
    <location>
        <begin position="171"/>
        <end position="182"/>
    </location>
</feature>
<dbReference type="PANTHER" id="PTHR37306:SF1">
    <property type="entry name" value="COLICIN V PRODUCTION PROTEIN"/>
    <property type="match status" value="1"/>
</dbReference>
<protein>
    <submittedName>
        <fullName evidence="7">CvpA family protein</fullName>
    </submittedName>
</protein>
<evidence type="ECO:0000313" key="8">
    <source>
        <dbReference type="Proteomes" id="UP001220377"/>
    </source>
</evidence>
<evidence type="ECO:0000256" key="4">
    <source>
        <dbReference type="ARBA" id="ARBA00023136"/>
    </source>
</evidence>
<evidence type="ECO:0000256" key="3">
    <source>
        <dbReference type="ARBA" id="ARBA00022989"/>
    </source>
</evidence>
<dbReference type="Proteomes" id="UP001220377">
    <property type="component" value="Chromosome"/>
</dbReference>
<evidence type="ECO:0000256" key="1">
    <source>
        <dbReference type="ARBA" id="ARBA00004141"/>
    </source>
</evidence>
<feature type="compositionally biased region" description="Low complexity" evidence="5">
    <location>
        <begin position="189"/>
        <end position="205"/>
    </location>
</feature>
<accession>A0ABY7WXB5</accession>
<evidence type="ECO:0000256" key="2">
    <source>
        <dbReference type="ARBA" id="ARBA00022692"/>
    </source>
</evidence>
<feature type="region of interest" description="Disordered" evidence="5">
    <location>
        <begin position="157"/>
        <end position="217"/>
    </location>
</feature>
<reference evidence="7 8" key="1">
    <citation type="submission" date="2023-02" db="EMBL/GenBank/DDBJ databases">
        <title>Genome sequence of Lacticaseibacillus sp. KACC 23028.</title>
        <authorList>
            <person name="Kim S."/>
            <person name="Heo J."/>
            <person name="Kwon S.-W."/>
        </authorList>
    </citation>
    <scope>NUCLEOTIDE SEQUENCE [LARGE SCALE GENOMIC DNA]</scope>
    <source>
        <strain evidence="7 8">KACC 23028</strain>
    </source>
</reference>
<proteinExistence type="predicted"/>
<gene>
    <name evidence="7" type="ORF">PQ472_11855</name>
</gene>
<keyword evidence="2 6" id="KW-0812">Transmembrane</keyword>
<feature type="compositionally biased region" description="Acidic residues" evidence="5">
    <location>
        <begin position="159"/>
        <end position="170"/>
    </location>
</feature>
<feature type="transmembrane region" description="Helical" evidence="6">
    <location>
        <begin position="100"/>
        <end position="122"/>
    </location>
</feature>
<comment type="subcellular location">
    <subcellularLocation>
        <location evidence="1">Membrane</location>
        <topology evidence="1">Multi-pass membrane protein</topology>
    </subcellularLocation>
</comment>
<dbReference type="PANTHER" id="PTHR37306">
    <property type="entry name" value="COLICIN V PRODUCTION PROTEIN"/>
    <property type="match status" value="1"/>
</dbReference>
<dbReference type="InterPro" id="IPR003825">
    <property type="entry name" value="Colicin-V_CvpA"/>
</dbReference>
<sequence length="224" mass="24204">MIFTIIIGIWLIAAIAKGWQNGLAATVISAVGGVLIWFAAFHFYPQLAGVIGRGQTTMGYALTAFFIIVVVGYLILHGLLMAARSLKWIPIIKQANSIGGALLAGAFNYLLIFVTLALALMIDTPWVQNQYNDSKTAQFIVNKTPLLSSNAIQNWINDGSDDQNTPDDSTDPTNQSSSSSSESSRDVDAASASDSNNSSDQTQNPEQKQGFGARAVQWFDNIFH</sequence>
<name>A0ABY7WXB5_9LACO</name>
<dbReference type="RefSeq" id="WP_274260122.1">
    <property type="nucleotide sequence ID" value="NZ_CP117884.1"/>
</dbReference>
<dbReference type="Pfam" id="PF02674">
    <property type="entry name" value="Colicin_V"/>
    <property type="match status" value="1"/>
</dbReference>